<keyword evidence="1" id="KW-0812">Transmembrane</keyword>
<keyword evidence="1" id="KW-0472">Membrane</keyword>
<gene>
    <name evidence="2" type="ORF">MMF94_23985</name>
</gene>
<accession>A0ABS9TJS5</accession>
<evidence type="ECO:0000313" key="2">
    <source>
        <dbReference type="EMBL" id="MCH6168765.1"/>
    </source>
</evidence>
<dbReference type="RefSeq" id="WP_241039413.1">
    <property type="nucleotide sequence ID" value="NZ_JAKXMK010000021.1"/>
</dbReference>
<keyword evidence="1" id="KW-1133">Transmembrane helix</keyword>
<dbReference type="Pfam" id="PF14087">
    <property type="entry name" value="DUF4267"/>
    <property type="match status" value="1"/>
</dbReference>
<protein>
    <submittedName>
        <fullName evidence="2">DUF4267 domain-containing protein</fullName>
    </submittedName>
</protein>
<comment type="caution">
    <text evidence="2">The sequence shown here is derived from an EMBL/GenBank/DDBJ whole genome shotgun (WGS) entry which is preliminary data.</text>
</comment>
<feature type="transmembrane region" description="Helical" evidence="1">
    <location>
        <begin position="102"/>
        <end position="124"/>
    </location>
</feature>
<evidence type="ECO:0000256" key="1">
    <source>
        <dbReference type="SAM" id="Phobius"/>
    </source>
</evidence>
<organism evidence="2 3">
    <name type="scientific">Pseudonocardia alaniniphila</name>
    <dbReference type="NCBI Taxonomy" id="75291"/>
    <lineage>
        <taxon>Bacteria</taxon>
        <taxon>Bacillati</taxon>
        <taxon>Actinomycetota</taxon>
        <taxon>Actinomycetes</taxon>
        <taxon>Pseudonocardiales</taxon>
        <taxon>Pseudonocardiaceae</taxon>
        <taxon>Pseudonocardia</taxon>
    </lineage>
</organism>
<evidence type="ECO:0000313" key="3">
    <source>
        <dbReference type="Proteomes" id="UP001299970"/>
    </source>
</evidence>
<dbReference type="InterPro" id="IPR025363">
    <property type="entry name" value="DUF4267"/>
</dbReference>
<keyword evidence="3" id="KW-1185">Reference proteome</keyword>
<feature type="transmembrane region" description="Helical" evidence="1">
    <location>
        <begin position="6"/>
        <end position="27"/>
    </location>
</feature>
<reference evidence="2 3" key="1">
    <citation type="submission" date="2022-03" db="EMBL/GenBank/DDBJ databases">
        <title>Pseudonocardia alaer sp. nov., a novel actinomycete isolated from reed forest soil.</title>
        <authorList>
            <person name="Wang L."/>
        </authorList>
    </citation>
    <scope>NUCLEOTIDE SEQUENCE [LARGE SCALE GENOMIC DNA]</scope>
    <source>
        <strain evidence="2 3">Y-16303</strain>
    </source>
</reference>
<dbReference type="EMBL" id="JAKXMK010000021">
    <property type="protein sequence ID" value="MCH6168765.1"/>
    <property type="molecule type" value="Genomic_DNA"/>
</dbReference>
<proteinExistence type="predicted"/>
<sequence>MFATYIGATLAGLTGAGIIYVGARYLLAPQASAATFGLPDWPHGDAGAWLSLKGIRDIVSGLVILIPLALGQFHLLGWLLLAASITPLGDALVVIRNKGSKILGYAMHGGTAVAVAIAGLLLLLGS</sequence>
<name>A0ABS9TJS5_9PSEU</name>
<dbReference type="Proteomes" id="UP001299970">
    <property type="component" value="Unassembled WGS sequence"/>
</dbReference>